<evidence type="ECO:0000256" key="1">
    <source>
        <dbReference type="ARBA" id="ARBA00004232"/>
    </source>
</evidence>
<protein>
    <recommendedName>
        <fullName evidence="3">Nuclear rim protein 1</fullName>
    </recommendedName>
</protein>
<keyword evidence="6 8" id="KW-0472">Membrane</keyword>
<dbReference type="GO" id="GO:0031965">
    <property type="term" value="C:nuclear membrane"/>
    <property type="evidence" value="ECO:0007669"/>
    <property type="project" value="UniProtKB-SubCell"/>
</dbReference>
<dbReference type="PANTHER" id="PTHR28293:SF1">
    <property type="entry name" value="NUCLEAR RIM PROTEIN 1"/>
    <property type="match status" value="1"/>
</dbReference>
<comment type="similarity">
    <text evidence="2">Belongs to the NUR1 family.</text>
</comment>
<reference evidence="10" key="1">
    <citation type="journal article" date="2016" name="Genome Announc.">
        <title>Genome sequences of three species of Hanseniaspora isolated from spontaneous wine fermentations.</title>
        <authorList>
            <person name="Sternes P.R."/>
            <person name="Lee D."/>
            <person name="Kutyna D.R."/>
            <person name="Borneman A.R."/>
        </authorList>
    </citation>
    <scope>NUCLEOTIDE SEQUENCE [LARGE SCALE GENOMIC DNA]</scope>
    <source>
        <strain evidence="10">AWRI3579</strain>
    </source>
</reference>
<keyword evidence="10" id="KW-1185">Reference proteome</keyword>
<comment type="subcellular location">
    <subcellularLocation>
        <location evidence="1">Nucleus membrane</location>
        <topology evidence="1">Multi-pass membrane protein</topology>
    </subcellularLocation>
</comment>
<dbReference type="PANTHER" id="PTHR28293">
    <property type="entry name" value="NUCLEAR RIM PROTEIN 1"/>
    <property type="match status" value="1"/>
</dbReference>
<dbReference type="GO" id="GO:0043007">
    <property type="term" value="P:maintenance of rDNA"/>
    <property type="evidence" value="ECO:0007669"/>
    <property type="project" value="TreeGrafter"/>
</dbReference>
<dbReference type="Pfam" id="PF10332">
    <property type="entry name" value="DUF2418"/>
    <property type="match status" value="1"/>
</dbReference>
<comment type="function">
    <text evidence="7">Member of a perinuclear network that controls recombination at multiple loci to maintain genome stability. Required for rDNA repeat stability.</text>
</comment>
<feature type="transmembrane region" description="Helical" evidence="8">
    <location>
        <begin position="148"/>
        <end position="171"/>
    </location>
</feature>
<dbReference type="FunCoup" id="A0A1E5RP13">
    <property type="interactions" value="32"/>
</dbReference>
<evidence type="ECO:0000256" key="6">
    <source>
        <dbReference type="ARBA" id="ARBA00023136"/>
    </source>
</evidence>
<accession>A0A1E5RP13</accession>
<feature type="transmembrane region" description="Helical" evidence="8">
    <location>
        <begin position="245"/>
        <end position="263"/>
    </location>
</feature>
<keyword evidence="4 8" id="KW-0812">Transmembrane</keyword>
<dbReference type="Proteomes" id="UP000095728">
    <property type="component" value="Unassembled WGS sequence"/>
</dbReference>
<evidence type="ECO:0000256" key="7">
    <source>
        <dbReference type="ARBA" id="ARBA00024979"/>
    </source>
</evidence>
<sequence>MFLRLSRQKLISLDNGGLQDSTRHSKESTDTFHYTKQIWKKICSNVLEFWVECNEYLIFQGCSTQNLEFGNFVGHTVCIIYFLVRFTQDNVLNPNKDKIKNLEDYFDLSSSSTLQKYDFYQEFASFSGTQKTLSVSNWYDAYLKDINFLVQVLAVFLVALNALITIFFFVWSYKDYSLFHIKTVPKSNNIQTRSLTELYRGDEHKQTFLQKLKSAYHFLTQTRVEKCTKDTDVFYQFSRWAPSPFSTALFTSFNPVAVIFLYFNDTKPKSLISLFLLQYVMKYLIIDNFERARKDEQIFVQALVEESTSKLLAGYTGINQSATPLSNRKIFITHSLSGEIVKEAYNYKKQEFEII</sequence>
<dbReference type="GO" id="GO:0007096">
    <property type="term" value="P:regulation of exit from mitosis"/>
    <property type="evidence" value="ECO:0007669"/>
    <property type="project" value="TreeGrafter"/>
</dbReference>
<comment type="caution">
    <text evidence="9">The sequence shown here is derived from an EMBL/GenBank/DDBJ whole genome shotgun (WGS) entry which is preliminary data.</text>
</comment>
<evidence type="ECO:0000256" key="4">
    <source>
        <dbReference type="ARBA" id="ARBA00022692"/>
    </source>
</evidence>
<evidence type="ECO:0000313" key="10">
    <source>
        <dbReference type="Proteomes" id="UP000095728"/>
    </source>
</evidence>
<dbReference type="OrthoDB" id="3363151at2759"/>
<dbReference type="InParanoid" id="A0A1E5RP13"/>
<dbReference type="AlphaFoldDB" id="A0A1E5RP13"/>
<dbReference type="EMBL" id="LPNM01000005">
    <property type="protein sequence ID" value="OEJ88622.1"/>
    <property type="molecule type" value="Genomic_DNA"/>
</dbReference>
<proteinExistence type="inferred from homology"/>
<organism evidence="9 10">
    <name type="scientific">Hanseniaspora osmophila</name>
    <dbReference type="NCBI Taxonomy" id="56408"/>
    <lineage>
        <taxon>Eukaryota</taxon>
        <taxon>Fungi</taxon>
        <taxon>Dikarya</taxon>
        <taxon>Ascomycota</taxon>
        <taxon>Saccharomycotina</taxon>
        <taxon>Saccharomycetes</taxon>
        <taxon>Saccharomycodales</taxon>
        <taxon>Saccharomycodaceae</taxon>
        <taxon>Hanseniaspora</taxon>
    </lineage>
</organism>
<gene>
    <name evidence="9" type="ORF">AWRI3579_g928</name>
</gene>
<evidence type="ECO:0000313" key="9">
    <source>
        <dbReference type="EMBL" id="OEJ88622.1"/>
    </source>
</evidence>
<evidence type="ECO:0000256" key="3">
    <source>
        <dbReference type="ARBA" id="ARBA00018310"/>
    </source>
</evidence>
<name>A0A1E5RP13_9ASCO</name>
<dbReference type="InterPro" id="IPR018819">
    <property type="entry name" value="Nur1/Mug154"/>
</dbReference>
<dbReference type="STRING" id="56408.A0A1E5RP13"/>
<evidence type="ECO:0000256" key="2">
    <source>
        <dbReference type="ARBA" id="ARBA00007900"/>
    </source>
</evidence>
<evidence type="ECO:0000256" key="8">
    <source>
        <dbReference type="SAM" id="Phobius"/>
    </source>
</evidence>
<keyword evidence="5 8" id="KW-1133">Transmembrane helix</keyword>
<evidence type="ECO:0000256" key="5">
    <source>
        <dbReference type="ARBA" id="ARBA00022989"/>
    </source>
</evidence>